<dbReference type="PANTHER" id="PTHR43398">
    <property type="entry name" value="DOLICHOL-PHOSPHATE MANNOSYLTRANSFERASE SUBUNIT 1"/>
    <property type="match status" value="1"/>
</dbReference>
<protein>
    <submittedName>
        <fullName evidence="6">Dolichol-phosphate mannosyltransferase</fullName>
    </submittedName>
</protein>
<keyword evidence="4" id="KW-0472">Membrane</keyword>
<evidence type="ECO:0000256" key="1">
    <source>
        <dbReference type="ARBA" id="ARBA00006739"/>
    </source>
</evidence>
<keyword evidence="4" id="KW-0812">Transmembrane</keyword>
<feature type="domain" description="Glycosyltransferase 2-like" evidence="5">
    <location>
        <begin position="4"/>
        <end position="172"/>
    </location>
</feature>
<keyword evidence="7" id="KW-1185">Reference proteome</keyword>
<dbReference type="GO" id="GO:0009247">
    <property type="term" value="P:glycolipid biosynthetic process"/>
    <property type="evidence" value="ECO:0007669"/>
    <property type="project" value="TreeGrafter"/>
</dbReference>
<dbReference type="InterPro" id="IPR039528">
    <property type="entry name" value="DPM1-like"/>
</dbReference>
<name>A0A347ZQ25_9CHLR</name>
<proteinExistence type="inferred from homology"/>
<evidence type="ECO:0000313" key="7">
    <source>
        <dbReference type="Proteomes" id="UP000256388"/>
    </source>
</evidence>
<dbReference type="EMBL" id="QUMS01000004">
    <property type="protein sequence ID" value="REG06265.1"/>
    <property type="molecule type" value="Genomic_DNA"/>
</dbReference>
<keyword evidence="4" id="KW-1133">Transmembrane helix</keyword>
<reference evidence="6 7" key="1">
    <citation type="submission" date="2018-08" db="EMBL/GenBank/DDBJ databases">
        <title>Genomic Encyclopedia of Type Strains, Phase IV (KMG-IV): sequencing the most valuable type-strain genomes for metagenomic binning, comparative biology and taxonomic classification.</title>
        <authorList>
            <person name="Goeker M."/>
        </authorList>
    </citation>
    <scope>NUCLEOTIDE SEQUENCE [LARGE SCALE GENOMIC DNA]</scope>
    <source>
        <strain evidence="6 7">DSM 23923</strain>
    </source>
</reference>
<dbReference type="Gene3D" id="3.90.550.10">
    <property type="entry name" value="Spore Coat Polysaccharide Biosynthesis Protein SpsA, Chain A"/>
    <property type="match status" value="1"/>
</dbReference>
<gene>
    <name evidence="6" type="ORF">DFR64_2698</name>
</gene>
<sequence length="285" mass="32823">MIWILLPAYNEETDLPDLLVKIKEVLGDNEYRLVVVNDGSTDSTAEILEQSKNDLNLVVLEHPINRGLGETERDGFEYIAWHAERDDYLVRVEGDDTHEPKYMFSMIEKLNQGFDVVNTSRFQPGGGQLGVNNYRAFISRMANLFMRMVFAVKGVRDYSCGFRAYRVAVIQDALEIYGNNLIQMRGLGFTSTLEIIVKLKVMGCRFAEVPFVLRYDQKKGGSKMIGSVTMLGYLTMGMLYWWPFGGWRSQYRGLWKLYREDPMAAVERYRLDSLKNRSTASRINL</sequence>
<dbReference type="RefSeq" id="WP_116225963.1">
    <property type="nucleotide sequence ID" value="NZ_AP018437.1"/>
</dbReference>
<dbReference type="OrthoDB" id="9810303at2"/>
<dbReference type="InterPro" id="IPR029044">
    <property type="entry name" value="Nucleotide-diphossugar_trans"/>
</dbReference>
<evidence type="ECO:0000256" key="3">
    <source>
        <dbReference type="ARBA" id="ARBA00022679"/>
    </source>
</evidence>
<comment type="similarity">
    <text evidence="1">Belongs to the glycosyltransferase 2 family.</text>
</comment>
<evidence type="ECO:0000313" key="6">
    <source>
        <dbReference type="EMBL" id="REG06265.1"/>
    </source>
</evidence>
<dbReference type="InterPro" id="IPR001173">
    <property type="entry name" value="Glyco_trans_2-like"/>
</dbReference>
<feature type="transmembrane region" description="Helical" evidence="4">
    <location>
        <begin position="224"/>
        <end position="242"/>
    </location>
</feature>
<evidence type="ECO:0000259" key="5">
    <source>
        <dbReference type="Pfam" id="PF00535"/>
    </source>
</evidence>
<evidence type="ECO:0000256" key="2">
    <source>
        <dbReference type="ARBA" id="ARBA00022676"/>
    </source>
</evidence>
<dbReference type="GO" id="GO:0016020">
    <property type="term" value="C:membrane"/>
    <property type="evidence" value="ECO:0007669"/>
    <property type="project" value="GOC"/>
</dbReference>
<dbReference type="SUPFAM" id="SSF53448">
    <property type="entry name" value="Nucleotide-diphospho-sugar transferases"/>
    <property type="match status" value="1"/>
</dbReference>
<organism evidence="6 7">
    <name type="scientific">Pelolinea submarina</name>
    <dbReference type="NCBI Taxonomy" id="913107"/>
    <lineage>
        <taxon>Bacteria</taxon>
        <taxon>Bacillati</taxon>
        <taxon>Chloroflexota</taxon>
        <taxon>Anaerolineae</taxon>
        <taxon>Anaerolineales</taxon>
        <taxon>Anaerolineaceae</taxon>
        <taxon>Pelolinea</taxon>
    </lineage>
</organism>
<accession>A0A347ZQ25</accession>
<dbReference type="Proteomes" id="UP000256388">
    <property type="component" value="Unassembled WGS sequence"/>
</dbReference>
<evidence type="ECO:0000256" key="4">
    <source>
        <dbReference type="SAM" id="Phobius"/>
    </source>
</evidence>
<dbReference type="PANTHER" id="PTHR43398:SF1">
    <property type="entry name" value="DOLICHOL-PHOSPHATE MANNOSYLTRANSFERASE SUBUNIT 1"/>
    <property type="match status" value="1"/>
</dbReference>
<dbReference type="GO" id="GO:0004582">
    <property type="term" value="F:dolichyl-phosphate beta-D-mannosyltransferase activity"/>
    <property type="evidence" value="ECO:0007669"/>
    <property type="project" value="InterPro"/>
</dbReference>
<keyword evidence="3 6" id="KW-0808">Transferase</keyword>
<dbReference type="Pfam" id="PF00535">
    <property type="entry name" value="Glycos_transf_2"/>
    <property type="match status" value="1"/>
</dbReference>
<keyword evidence="2 6" id="KW-0328">Glycosyltransferase</keyword>
<dbReference type="AlphaFoldDB" id="A0A347ZQ25"/>
<comment type="caution">
    <text evidence="6">The sequence shown here is derived from an EMBL/GenBank/DDBJ whole genome shotgun (WGS) entry which is preliminary data.</text>
</comment>